<dbReference type="EMBL" id="KN832874">
    <property type="protein sequence ID" value="KIN02733.1"/>
    <property type="molecule type" value="Genomic_DNA"/>
</dbReference>
<dbReference type="HOGENOM" id="CLU_006586_10_5_1"/>
<dbReference type="InterPro" id="IPR019826">
    <property type="entry name" value="Carboxylesterase_B_AS"/>
</dbReference>
<dbReference type="InterPro" id="IPR029058">
    <property type="entry name" value="AB_hydrolase_fold"/>
</dbReference>
<dbReference type="Pfam" id="PF00135">
    <property type="entry name" value="COesterase"/>
    <property type="match status" value="1"/>
</dbReference>
<keyword evidence="6" id="KW-1185">Reference proteome</keyword>
<dbReference type="InterPro" id="IPR002018">
    <property type="entry name" value="CarbesteraseB"/>
</dbReference>
<organism evidence="5 6">
    <name type="scientific">Oidiodendron maius (strain Zn)</name>
    <dbReference type="NCBI Taxonomy" id="913774"/>
    <lineage>
        <taxon>Eukaryota</taxon>
        <taxon>Fungi</taxon>
        <taxon>Dikarya</taxon>
        <taxon>Ascomycota</taxon>
        <taxon>Pezizomycotina</taxon>
        <taxon>Leotiomycetes</taxon>
        <taxon>Leotiomycetes incertae sedis</taxon>
        <taxon>Myxotrichaceae</taxon>
        <taxon>Oidiodendron</taxon>
    </lineage>
</organism>
<gene>
    <name evidence="5" type="ORF">OIDMADRAFT_40600</name>
</gene>
<dbReference type="AlphaFoldDB" id="A0A0C3DL46"/>
<dbReference type="Gene3D" id="3.40.50.1820">
    <property type="entry name" value="alpha/beta hydrolase"/>
    <property type="match status" value="1"/>
</dbReference>
<dbReference type="STRING" id="913774.A0A0C3DL46"/>
<feature type="domain" description="Carboxylesterase type B" evidence="4">
    <location>
        <begin position="10"/>
        <end position="509"/>
    </location>
</feature>
<reference evidence="5 6" key="1">
    <citation type="submission" date="2014-04" db="EMBL/GenBank/DDBJ databases">
        <authorList>
            <consortium name="DOE Joint Genome Institute"/>
            <person name="Kuo A."/>
            <person name="Martino E."/>
            <person name="Perotto S."/>
            <person name="Kohler A."/>
            <person name="Nagy L.G."/>
            <person name="Floudas D."/>
            <person name="Copeland A."/>
            <person name="Barry K.W."/>
            <person name="Cichocki N."/>
            <person name="Veneault-Fourrey C."/>
            <person name="LaButti K."/>
            <person name="Lindquist E.A."/>
            <person name="Lipzen A."/>
            <person name="Lundell T."/>
            <person name="Morin E."/>
            <person name="Murat C."/>
            <person name="Sun H."/>
            <person name="Tunlid A."/>
            <person name="Henrissat B."/>
            <person name="Grigoriev I.V."/>
            <person name="Hibbett D.S."/>
            <person name="Martin F."/>
            <person name="Nordberg H.P."/>
            <person name="Cantor M.N."/>
            <person name="Hua S.X."/>
        </authorList>
    </citation>
    <scope>NUCLEOTIDE SEQUENCE [LARGE SCALE GENOMIC DNA]</scope>
    <source>
        <strain evidence="5 6">Zn</strain>
    </source>
</reference>
<dbReference type="SUPFAM" id="SSF53474">
    <property type="entry name" value="alpha/beta-Hydrolases"/>
    <property type="match status" value="1"/>
</dbReference>
<sequence length="518" mass="56689">MGPMLQTLLAHLDYGSFEGAYSTAYNISYWKKIPFAAPPVGENRFRAPQPPLRTTTGIYNSTQSFNYCPQRTANGTEDCLYLGLWSRPWTQNQKLRPVLVNFYGGAYIEGGGSFSIPPAGYPVLNASSSNDILFVEPNYRVNAFGFLPGKEIAESPTSDLNPGLLDQQAVLEWTNKYISHFGGDPKNVSIWGQSAGAGSVVAQVIANGGKTKPQLFSKALASSPFWPKTYKYDAPQAQWIYDELARLTNCTGPKSLACLKSVDAGILTLAALQISGSHTYNTSSYTWAPVIDGSFISQPLSEATLKGDVNIDIGFGMYNTHEGENFIPPGLQNATNVGLPPFNSSNASFSSWLRGYLPQFSDEELKMIETAYPESGSSEMIPEYNTTYERAQLIFRDSVLACPTFWMAQAAHKTSYVGEYSIPPAKHASDTIYWNQVNAIQKTDPLIYDGFTGAFASFFQTGDPNAHKLTNKSEPGVPESGKSGDEFVIMTNGFDNVKTSMLAARCRVWREVASSVPI</sequence>
<protein>
    <recommendedName>
        <fullName evidence="3">Carboxylic ester hydrolase</fullName>
        <ecNumber evidence="3">3.1.1.-</ecNumber>
    </recommendedName>
</protein>
<dbReference type="PROSITE" id="PS00122">
    <property type="entry name" value="CARBOXYLESTERASE_B_1"/>
    <property type="match status" value="1"/>
</dbReference>
<comment type="similarity">
    <text evidence="1 3">Belongs to the type-B carboxylesterase/lipase family.</text>
</comment>
<reference evidence="6" key="2">
    <citation type="submission" date="2015-01" db="EMBL/GenBank/DDBJ databases">
        <title>Evolutionary Origins and Diversification of the Mycorrhizal Mutualists.</title>
        <authorList>
            <consortium name="DOE Joint Genome Institute"/>
            <consortium name="Mycorrhizal Genomics Consortium"/>
            <person name="Kohler A."/>
            <person name="Kuo A."/>
            <person name="Nagy L.G."/>
            <person name="Floudas D."/>
            <person name="Copeland A."/>
            <person name="Barry K.W."/>
            <person name="Cichocki N."/>
            <person name="Veneault-Fourrey C."/>
            <person name="LaButti K."/>
            <person name="Lindquist E.A."/>
            <person name="Lipzen A."/>
            <person name="Lundell T."/>
            <person name="Morin E."/>
            <person name="Murat C."/>
            <person name="Riley R."/>
            <person name="Ohm R."/>
            <person name="Sun H."/>
            <person name="Tunlid A."/>
            <person name="Henrissat B."/>
            <person name="Grigoriev I.V."/>
            <person name="Hibbett D.S."/>
            <person name="Martin F."/>
        </authorList>
    </citation>
    <scope>NUCLEOTIDE SEQUENCE [LARGE SCALE GENOMIC DNA]</scope>
    <source>
        <strain evidence="6">Zn</strain>
    </source>
</reference>
<evidence type="ECO:0000313" key="6">
    <source>
        <dbReference type="Proteomes" id="UP000054321"/>
    </source>
</evidence>
<dbReference type="ESTHER" id="9pezi-a0a0c3dl46">
    <property type="family name" value="Fungal_carboxylesterase_lipase"/>
</dbReference>
<keyword evidence="2 3" id="KW-0378">Hydrolase</keyword>
<dbReference type="FunFam" id="3.40.50.1820:FF:000299">
    <property type="entry name" value="Carboxylic ester hydrolase"/>
    <property type="match status" value="1"/>
</dbReference>
<evidence type="ECO:0000259" key="4">
    <source>
        <dbReference type="Pfam" id="PF00135"/>
    </source>
</evidence>
<evidence type="ECO:0000313" key="5">
    <source>
        <dbReference type="EMBL" id="KIN02733.1"/>
    </source>
</evidence>
<proteinExistence type="inferred from homology"/>
<evidence type="ECO:0000256" key="2">
    <source>
        <dbReference type="ARBA" id="ARBA00022801"/>
    </source>
</evidence>
<dbReference type="Proteomes" id="UP000054321">
    <property type="component" value="Unassembled WGS sequence"/>
</dbReference>
<dbReference type="PANTHER" id="PTHR11559">
    <property type="entry name" value="CARBOXYLESTERASE"/>
    <property type="match status" value="1"/>
</dbReference>
<dbReference type="EC" id="3.1.1.-" evidence="3"/>
<evidence type="ECO:0000256" key="1">
    <source>
        <dbReference type="ARBA" id="ARBA00005964"/>
    </source>
</evidence>
<evidence type="ECO:0000256" key="3">
    <source>
        <dbReference type="RuleBase" id="RU361235"/>
    </source>
</evidence>
<dbReference type="OrthoDB" id="408631at2759"/>
<dbReference type="InterPro" id="IPR050309">
    <property type="entry name" value="Type-B_Carboxylest/Lipase"/>
</dbReference>
<accession>A0A0C3DL46</accession>
<name>A0A0C3DL46_OIDMZ</name>
<dbReference type="GO" id="GO:0016787">
    <property type="term" value="F:hydrolase activity"/>
    <property type="evidence" value="ECO:0007669"/>
    <property type="project" value="UniProtKB-KW"/>
</dbReference>
<dbReference type="InParanoid" id="A0A0C3DL46"/>